<proteinExistence type="predicted"/>
<dbReference type="AlphaFoldDB" id="A0A2N3IFB9"/>
<accession>A0A2N3IFB9</accession>
<protein>
    <recommendedName>
        <fullName evidence="3">DUF4412 domain-containing protein</fullName>
    </recommendedName>
</protein>
<gene>
    <name evidence="1" type="ORF">BZG01_01585</name>
</gene>
<dbReference type="EMBL" id="MVDE01000002">
    <property type="protein sequence ID" value="PKQ69024.1"/>
    <property type="molecule type" value="Genomic_DNA"/>
</dbReference>
<evidence type="ECO:0008006" key="3">
    <source>
        <dbReference type="Google" id="ProtNLM"/>
    </source>
</evidence>
<dbReference type="Proteomes" id="UP000233618">
    <property type="component" value="Unassembled WGS sequence"/>
</dbReference>
<evidence type="ECO:0000313" key="1">
    <source>
        <dbReference type="EMBL" id="PKQ69024.1"/>
    </source>
</evidence>
<comment type="caution">
    <text evidence="1">The sequence shown here is derived from an EMBL/GenBank/DDBJ whole genome shotgun (WGS) entry which is preliminary data.</text>
</comment>
<sequence length="363" mass="40327">MLTNKPEHLIQIHSLMKQIILIVTCLLMTHVATAQQKSQIYAIKSGHVEYQLSGNTTGTKSVWWDNYGNSSFTETKSVSVTKMFGIKSETKTHDISIIKGGQFWSANLIENKGQKGTVPFQNITDNMTDAEKKKMGKDLLEAFGGEIVGKEKVLGNECEVVKLMGAKCWIYEGVTLKSEAKILGIEAIETATRFDKNSSVSASKFTPPTNIKYEDQDQYQQEIFGGMSEGFSDDSDGDEAIDLVPVKYPYEKFQKIANGFSFNNYHKMMVMNMEGTYSAMFMKGMNGSLGVAATSRKNGNPGQEGNLDVFTHSGKKCMYGKMEGDEGISLIIEIPDYDTYIILVSSSVQTKSEMLQLMDAFNF</sequence>
<name>A0A2N3IFB9_9BACT</name>
<keyword evidence="2" id="KW-1185">Reference proteome</keyword>
<organism evidence="1 2">
    <name type="scientific">Labilibaculum manganireducens</name>
    <dbReference type="NCBI Taxonomy" id="1940525"/>
    <lineage>
        <taxon>Bacteria</taxon>
        <taxon>Pseudomonadati</taxon>
        <taxon>Bacteroidota</taxon>
        <taxon>Bacteroidia</taxon>
        <taxon>Marinilabiliales</taxon>
        <taxon>Marinifilaceae</taxon>
        <taxon>Labilibaculum</taxon>
    </lineage>
</organism>
<reference evidence="1 2" key="1">
    <citation type="journal article" date="2017" name="Front. Microbiol.">
        <title>Labilibaculum manganireducens gen. nov., sp. nov. and Labilibaculum filiforme sp. nov., Novel Bacteroidetes Isolated from Subsurface Sediments of the Baltic Sea.</title>
        <authorList>
            <person name="Vandieken V."/>
            <person name="Marshall I.P."/>
            <person name="Niemann H."/>
            <person name="Engelen B."/>
            <person name="Cypionka H."/>
        </authorList>
    </citation>
    <scope>NUCLEOTIDE SEQUENCE [LARGE SCALE GENOMIC DNA]</scope>
    <source>
        <strain evidence="1 2">59.10-2M</strain>
    </source>
</reference>
<evidence type="ECO:0000313" key="2">
    <source>
        <dbReference type="Proteomes" id="UP000233618"/>
    </source>
</evidence>